<dbReference type="STRING" id="46914.JP75_10320"/>
<dbReference type="OrthoDB" id="5287468at2"/>
<dbReference type="SUPFAM" id="SSF51905">
    <property type="entry name" value="FAD/NAD(P)-binding domain"/>
    <property type="match status" value="1"/>
</dbReference>
<dbReference type="EMBL" id="JQGC01000007">
    <property type="protein sequence ID" value="KFL31276.1"/>
    <property type="molecule type" value="Genomic_DNA"/>
</dbReference>
<keyword evidence="1" id="KW-0560">Oxidoreductase</keyword>
<evidence type="ECO:0000313" key="4">
    <source>
        <dbReference type="Proteomes" id="UP000028981"/>
    </source>
</evidence>
<keyword evidence="4" id="KW-1185">Reference proteome</keyword>
<reference evidence="3 4" key="1">
    <citation type="submission" date="2014-08" db="EMBL/GenBank/DDBJ databases">
        <authorList>
            <person name="Hassan Y.I."/>
            <person name="Lepp D."/>
            <person name="Zhou T."/>
        </authorList>
    </citation>
    <scope>NUCLEOTIDE SEQUENCE [LARGE SCALE GENOMIC DNA]</scope>
    <source>
        <strain evidence="3 4">IFO13584</strain>
    </source>
</reference>
<proteinExistence type="predicted"/>
<comment type="caution">
    <text evidence="3">The sequence shown here is derived from an EMBL/GenBank/DDBJ whole genome shotgun (WGS) entry which is preliminary data.</text>
</comment>
<feature type="domain" description="FAD/NAD(P)-binding" evidence="2">
    <location>
        <begin position="4"/>
        <end position="300"/>
    </location>
</feature>
<sequence length="400" mass="42556">MKVDVAIVGGGPAGLGAAMALRKAGIERVVVIEREPEAGGVPRHCGHPAFGMREFGRLMSGPSYARALVRRAVQAGVEILTRHSVVALQPEGRLMVANPAGSLEIVARRVVLATGAREMSRAARLVGGDRPLGVMNTGALQAYIYLQGLAPFRRPVIVGTELVSLSSIWTCMAHGIRPQAIVTGGDQAVARWPLGFFPHLLGIPVHYRAQVQAIGGVGRVESVAVVREGRGAVEIACDGVLLTGQFIPESSLARLSHIVVDRASGGPAVDQVHRCSDPVYFATGNLLRGIETAGWCHREGLALGKRVAEDLARDRPKGAQVSVSVSAPFKFSVPQRLAADVASAPDLQLRLTEPVSGTLVVESGGRALYRRPLRSRPERRILVPIQHLAGAREPITIRIE</sequence>
<dbReference type="Proteomes" id="UP000028981">
    <property type="component" value="Unassembled WGS sequence"/>
</dbReference>
<dbReference type="Pfam" id="PF07992">
    <property type="entry name" value="Pyr_redox_2"/>
    <property type="match status" value="1"/>
</dbReference>
<dbReference type="InterPro" id="IPR023753">
    <property type="entry name" value="FAD/NAD-binding_dom"/>
</dbReference>
<protein>
    <submittedName>
        <fullName evidence="3">Pyridine nucleotide-disulfide oxidoreductase</fullName>
    </submittedName>
</protein>
<dbReference type="InterPro" id="IPR036188">
    <property type="entry name" value="FAD/NAD-bd_sf"/>
</dbReference>
<evidence type="ECO:0000259" key="2">
    <source>
        <dbReference type="Pfam" id="PF07992"/>
    </source>
</evidence>
<evidence type="ECO:0000256" key="1">
    <source>
        <dbReference type="ARBA" id="ARBA00023002"/>
    </source>
</evidence>
<dbReference type="PANTHER" id="PTHR42949:SF3">
    <property type="entry name" value="ANAEROBIC GLYCEROL-3-PHOSPHATE DEHYDROGENASE SUBUNIT B"/>
    <property type="match status" value="1"/>
</dbReference>
<evidence type="ECO:0000313" key="3">
    <source>
        <dbReference type="EMBL" id="KFL31276.1"/>
    </source>
</evidence>
<dbReference type="InterPro" id="IPR051691">
    <property type="entry name" value="Metab_Enz_Cyan_OpOx_G3PDH"/>
</dbReference>
<accession>A0A087M323</accession>
<dbReference type="GO" id="GO:0016491">
    <property type="term" value="F:oxidoreductase activity"/>
    <property type="evidence" value="ECO:0007669"/>
    <property type="project" value="UniProtKB-KW"/>
</dbReference>
<name>A0A087M323_9HYPH</name>
<dbReference type="PRINTS" id="PR00419">
    <property type="entry name" value="ADXRDTASE"/>
</dbReference>
<dbReference type="AlphaFoldDB" id="A0A087M323"/>
<organism evidence="3 4">
    <name type="scientific">Devosia riboflavina</name>
    <dbReference type="NCBI Taxonomy" id="46914"/>
    <lineage>
        <taxon>Bacteria</taxon>
        <taxon>Pseudomonadati</taxon>
        <taxon>Pseudomonadota</taxon>
        <taxon>Alphaproteobacteria</taxon>
        <taxon>Hyphomicrobiales</taxon>
        <taxon>Devosiaceae</taxon>
        <taxon>Devosia</taxon>
    </lineage>
</organism>
<dbReference type="Gene3D" id="3.50.50.60">
    <property type="entry name" value="FAD/NAD(P)-binding domain"/>
    <property type="match status" value="2"/>
</dbReference>
<dbReference type="RefSeq" id="WP_035082370.1">
    <property type="nucleotide sequence ID" value="NZ_JQGC01000007.1"/>
</dbReference>
<dbReference type="PANTHER" id="PTHR42949">
    <property type="entry name" value="ANAEROBIC GLYCEROL-3-PHOSPHATE DEHYDROGENASE SUBUNIT B"/>
    <property type="match status" value="1"/>
</dbReference>
<gene>
    <name evidence="3" type="ORF">JP75_10320</name>
</gene>